<dbReference type="OrthoDB" id="10635817at2759"/>
<evidence type="ECO:0000256" key="2">
    <source>
        <dbReference type="SAM" id="SignalP"/>
    </source>
</evidence>
<evidence type="ECO:0000313" key="4">
    <source>
        <dbReference type="Proteomes" id="UP000245771"/>
    </source>
</evidence>
<name>A0A316VB98_9BASI</name>
<dbReference type="InParanoid" id="A0A316VB98"/>
<gene>
    <name evidence="3" type="ORF">FA14DRAFT_154003</name>
</gene>
<feature type="chain" id="PRO_5016400915" evidence="2">
    <location>
        <begin position="22"/>
        <end position="351"/>
    </location>
</feature>
<protein>
    <submittedName>
        <fullName evidence="3">Uncharacterized protein</fullName>
    </submittedName>
</protein>
<dbReference type="RefSeq" id="XP_025354846.1">
    <property type="nucleotide sequence ID" value="XM_025497650.1"/>
</dbReference>
<dbReference type="STRING" id="1280837.A0A316VB98"/>
<dbReference type="EMBL" id="KZ819603">
    <property type="protein sequence ID" value="PWN34544.1"/>
    <property type="molecule type" value="Genomic_DNA"/>
</dbReference>
<reference evidence="3 4" key="1">
    <citation type="journal article" date="2018" name="Mol. Biol. Evol.">
        <title>Broad Genomic Sampling Reveals a Smut Pathogenic Ancestry of the Fungal Clade Ustilaginomycotina.</title>
        <authorList>
            <person name="Kijpornyongpan T."/>
            <person name="Mondo S.J."/>
            <person name="Barry K."/>
            <person name="Sandor L."/>
            <person name="Lee J."/>
            <person name="Lipzen A."/>
            <person name="Pangilinan J."/>
            <person name="LaButti K."/>
            <person name="Hainaut M."/>
            <person name="Henrissat B."/>
            <person name="Grigoriev I.V."/>
            <person name="Spatafora J.W."/>
            <person name="Aime M.C."/>
        </authorList>
    </citation>
    <scope>NUCLEOTIDE SEQUENCE [LARGE SCALE GENOMIC DNA]</scope>
    <source>
        <strain evidence="3 4">MCA 3882</strain>
    </source>
</reference>
<keyword evidence="4" id="KW-1185">Reference proteome</keyword>
<organism evidence="3 4">
    <name type="scientific">Meira miltonrushii</name>
    <dbReference type="NCBI Taxonomy" id="1280837"/>
    <lineage>
        <taxon>Eukaryota</taxon>
        <taxon>Fungi</taxon>
        <taxon>Dikarya</taxon>
        <taxon>Basidiomycota</taxon>
        <taxon>Ustilaginomycotina</taxon>
        <taxon>Exobasidiomycetes</taxon>
        <taxon>Exobasidiales</taxon>
        <taxon>Brachybasidiaceae</taxon>
        <taxon>Meira</taxon>
    </lineage>
</organism>
<dbReference type="Proteomes" id="UP000245771">
    <property type="component" value="Unassembled WGS sequence"/>
</dbReference>
<dbReference type="GeneID" id="37019431"/>
<accession>A0A316VB98</accession>
<feature type="region of interest" description="Disordered" evidence="1">
    <location>
        <begin position="185"/>
        <end position="207"/>
    </location>
</feature>
<sequence>MARIAAFTVIVALALIGFAQASLIERSNPTQTFCPAFRKECDSLINAANNGLQTVKSQSYCKRNGGKYSTSFTFYCKINGDDFTQEALDKVSNEDTPALQRRSQNVPTINVVIPAGRFADQRKRENRGTFCSSYLSACETECARVNSNQKNVVCRRNSALHYTLACKCANGKMETQHALARTLNNPSTGSSSGVIPTTTPVPSSNLPTGAVSSVVSSATSAISSVVSMVNSEASGATSTISSVVSSATSAATSLGNEATSTLSSVVGDATSSIASVTSTLTSAASQATDSISSIANDATKDADEKSSSINSVVSDVASTATQATSTITQAVSTATDVISSVATPVATGLPA</sequence>
<feature type="signal peptide" evidence="2">
    <location>
        <begin position="1"/>
        <end position="21"/>
    </location>
</feature>
<evidence type="ECO:0000313" key="3">
    <source>
        <dbReference type="EMBL" id="PWN34544.1"/>
    </source>
</evidence>
<evidence type="ECO:0000256" key="1">
    <source>
        <dbReference type="SAM" id="MobiDB-lite"/>
    </source>
</evidence>
<dbReference type="AlphaFoldDB" id="A0A316VB98"/>
<dbReference type="Gene3D" id="1.20.120.20">
    <property type="entry name" value="Apolipoprotein"/>
    <property type="match status" value="1"/>
</dbReference>
<keyword evidence="2" id="KW-0732">Signal</keyword>
<proteinExistence type="predicted"/>